<sequence length="210" mass="24701">MNHEKSRFGKIIYADGQLEDARLFVEYKDGFKFHLTTDTQILCFEGMDYCDCMTKLLKKTNSTLLLEDALFIRTNQASMEKIIIEEKIFLSTDDLGEETLFFSLGCSYKGIQYNTAVVNDFSIALQDLRNQLHVEFHICAYCLRSDFKSDGGEDLRHSWFCFREVREFNPNKPWFQREDEFDEAIPNVDAFYWCPAFQYKFKILTLSLVV</sequence>
<accession>A0A7X3FJV7</accession>
<gene>
    <name evidence="1" type="ORF">EDM21_16315</name>
</gene>
<protein>
    <submittedName>
        <fullName evidence="1">Uncharacterized protein</fullName>
    </submittedName>
</protein>
<reference evidence="1 2" key="1">
    <citation type="journal article" date="2019" name="Microorganisms">
        <title>Paenibacillus lutrae sp. nov., A Chitinolytic Species Isolated from A River Otter in Castril Natural Park, Granada, Spain.</title>
        <authorList>
            <person name="Rodriguez M."/>
            <person name="Reina J.C."/>
            <person name="Bejar V."/>
            <person name="Llamas I."/>
        </authorList>
    </citation>
    <scope>NUCLEOTIDE SEQUENCE [LARGE SCALE GENOMIC DNA]</scope>
    <source>
        <strain evidence="1 2">N10</strain>
    </source>
</reference>
<dbReference type="OrthoDB" id="2469913at2"/>
<organism evidence="1 2">
    <name type="scientific">Paenibacillus lutrae</name>
    <dbReference type="NCBI Taxonomy" id="2078573"/>
    <lineage>
        <taxon>Bacteria</taxon>
        <taxon>Bacillati</taxon>
        <taxon>Bacillota</taxon>
        <taxon>Bacilli</taxon>
        <taxon>Bacillales</taxon>
        <taxon>Paenibacillaceae</taxon>
        <taxon>Paenibacillus</taxon>
    </lineage>
</organism>
<name>A0A7X3FJV7_9BACL</name>
<evidence type="ECO:0000313" key="2">
    <source>
        <dbReference type="Proteomes" id="UP000490800"/>
    </source>
</evidence>
<comment type="caution">
    <text evidence="1">The sequence shown here is derived from an EMBL/GenBank/DDBJ whole genome shotgun (WGS) entry which is preliminary data.</text>
</comment>
<evidence type="ECO:0000313" key="1">
    <source>
        <dbReference type="EMBL" id="MVP01063.1"/>
    </source>
</evidence>
<proteinExistence type="predicted"/>
<dbReference type="AlphaFoldDB" id="A0A7X3FJV7"/>
<keyword evidence="2" id="KW-1185">Reference proteome</keyword>
<dbReference type="Proteomes" id="UP000490800">
    <property type="component" value="Unassembled WGS sequence"/>
</dbReference>
<dbReference type="EMBL" id="RHLK01000009">
    <property type="protein sequence ID" value="MVP01063.1"/>
    <property type="molecule type" value="Genomic_DNA"/>
</dbReference>
<dbReference type="RefSeq" id="WP_157337112.1">
    <property type="nucleotide sequence ID" value="NZ_RHLK01000009.1"/>
</dbReference>